<evidence type="ECO:0000256" key="1">
    <source>
        <dbReference type="ARBA" id="ARBA00012493"/>
    </source>
</evidence>
<dbReference type="InterPro" id="IPR041373">
    <property type="entry name" value="RT_RNaseH"/>
</dbReference>
<name>A0A1U8BE96_NELNU</name>
<dbReference type="eggNOG" id="KOG0017">
    <property type="taxonomic scope" value="Eukaryota"/>
</dbReference>
<dbReference type="GO" id="GO:0003676">
    <property type="term" value="F:nucleic acid binding"/>
    <property type="evidence" value="ECO:0007669"/>
    <property type="project" value="InterPro"/>
</dbReference>
<evidence type="ECO:0000313" key="14">
    <source>
        <dbReference type="RefSeq" id="XP_010275023.1"/>
    </source>
</evidence>
<dbReference type="KEGG" id="nnu:104610208"/>
<keyword evidence="6" id="KW-0255">Endonuclease</keyword>
<keyword evidence="2" id="KW-0645">Protease</keyword>
<dbReference type="Proteomes" id="UP000189703">
    <property type="component" value="Unplaced"/>
</dbReference>
<feature type="region of interest" description="Disordered" evidence="10">
    <location>
        <begin position="195"/>
        <end position="252"/>
    </location>
</feature>
<dbReference type="PROSITE" id="PS50158">
    <property type="entry name" value="ZF_CCHC"/>
    <property type="match status" value="1"/>
</dbReference>
<organism evidence="13 14">
    <name type="scientific">Nelumbo nucifera</name>
    <name type="common">Sacred lotus</name>
    <dbReference type="NCBI Taxonomy" id="4432"/>
    <lineage>
        <taxon>Eukaryota</taxon>
        <taxon>Viridiplantae</taxon>
        <taxon>Streptophyta</taxon>
        <taxon>Embryophyta</taxon>
        <taxon>Tracheophyta</taxon>
        <taxon>Spermatophyta</taxon>
        <taxon>Magnoliopsida</taxon>
        <taxon>Proteales</taxon>
        <taxon>Nelumbonaceae</taxon>
        <taxon>Nelumbo</taxon>
    </lineage>
</organism>
<dbReference type="OMA" id="CKNTHEI"/>
<dbReference type="Gene3D" id="3.30.70.270">
    <property type="match status" value="2"/>
</dbReference>
<dbReference type="RefSeq" id="XP_010275023.1">
    <property type="nucleotide sequence ID" value="XM_010276721.1"/>
</dbReference>
<evidence type="ECO:0000256" key="4">
    <source>
        <dbReference type="ARBA" id="ARBA00022695"/>
    </source>
</evidence>
<evidence type="ECO:0000259" key="11">
    <source>
        <dbReference type="PROSITE" id="PS50158"/>
    </source>
</evidence>
<dbReference type="SMART" id="SM00343">
    <property type="entry name" value="ZnF_C2HC"/>
    <property type="match status" value="1"/>
</dbReference>
<sequence>MEIRGFQLFGEQSKSSARPHITSNSSWQRWLNNCEPCYGSDDDLEFGGAPVLPGNDRNGRSWHNQGNFNPRRNNDEFKLKVDIPTFSGDLGIEGLLDWITEVDRFFDYMEILEEQRRCAQGSRSVNECTSEFLRLAERNQLSESDNQQAARYLSGLRPSIRDKIGVQMVLSVQEARNLALKAELMFQDKARSDNYRRYSRSNNRLTTIDRNKSVPAVQPSHPASTSNVSKATTGGNTQGNPSNPSKPSNPYARPTPIKCFKCNEVGHRSSDCPRRKAVNMVEREEEEDIEEEVCCGPDGEDEEGPYEHEKYTCVVRKLMLSQKNKDTSQRHTLFRTRCTVKGKLFNLIIDSGSQENIICRDVIQKLQLIPEKHPNPYTIGWIKKGGGVRVEERYKVPSSIGKYHDKVYCDIVDMDAYHILLRRPWQFDTDARHMDRKNTYQFEKDGTRYTLLPIAEKNIANAPKAHEKNFLTITHHHDEFVKDCKNTHEIHLLVVKGEDVDDKNKIPAEVQGLLNEFNDVVPEELPNELPPMRDIQHHIDFVSGASLPNLPHYRMSPKENEILREKVEELLKKGHIQISISPCAVPALLTPKKDGSWRMCVDNRVINKITIGYKFHIPRLDDMLDQLNGVVVFSKIDLRSGYHQIRIHPGDEWKTAFKTRDGLFEWLIMPFGLTNAPSTFMRCMNQVLCPFIGKFVVVYFDDILIYSKSITDHVGHIREVLKTLRENKLYANLNKCIFMSDNLLFLGFIVSKDGVKVDEEKVKAIREWPTPSTVTDVRRFHGLATFYKRFIKNFSSIMAPITECLKNGAVLSQEKRLIAFFSEKLCESRRKWSTYDKEFYDVVRALKTWEHYLIAKEFVLYTDHQALKYLNGQKQLRSDLHARWSPFLDKFPYKIVYKTRQQNKVADALSRRVALIKTLSVEIVGFECLKDLYA</sequence>
<dbReference type="InterPro" id="IPR036875">
    <property type="entry name" value="Znf_CCHC_sf"/>
</dbReference>
<dbReference type="PROSITE" id="PS50878">
    <property type="entry name" value="RT_POL"/>
    <property type="match status" value="1"/>
</dbReference>
<dbReference type="InterPro" id="IPR043502">
    <property type="entry name" value="DNA/RNA_pol_sf"/>
</dbReference>
<evidence type="ECO:0000256" key="2">
    <source>
        <dbReference type="ARBA" id="ARBA00022670"/>
    </source>
</evidence>
<proteinExistence type="predicted"/>
<keyword evidence="9" id="KW-0479">Metal-binding</keyword>
<dbReference type="FunFam" id="3.10.10.10:FF:000007">
    <property type="entry name" value="Retrovirus-related Pol polyprotein from transposon 17.6-like Protein"/>
    <property type="match status" value="1"/>
</dbReference>
<accession>A0A1U8BE96</accession>
<gene>
    <name evidence="14" type="primary">LOC104610208</name>
</gene>
<evidence type="ECO:0000256" key="10">
    <source>
        <dbReference type="SAM" id="MobiDB-lite"/>
    </source>
</evidence>
<keyword evidence="8" id="KW-0695">RNA-directed DNA polymerase</keyword>
<dbReference type="InParanoid" id="A0A1U8BE96"/>
<keyword evidence="5" id="KW-0540">Nuclease</keyword>
<reference evidence="14" key="1">
    <citation type="submission" date="2025-08" db="UniProtKB">
        <authorList>
            <consortium name="RefSeq"/>
        </authorList>
    </citation>
    <scope>IDENTIFICATION</scope>
</reference>
<dbReference type="GO" id="GO:0006508">
    <property type="term" value="P:proteolysis"/>
    <property type="evidence" value="ECO:0007669"/>
    <property type="project" value="UniProtKB-KW"/>
</dbReference>
<evidence type="ECO:0000256" key="8">
    <source>
        <dbReference type="ARBA" id="ARBA00022918"/>
    </source>
</evidence>
<dbReference type="OrthoDB" id="407598at2759"/>
<keyword evidence="3" id="KW-0808">Transferase</keyword>
<dbReference type="GO" id="GO:0008233">
    <property type="term" value="F:peptidase activity"/>
    <property type="evidence" value="ECO:0007669"/>
    <property type="project" value="UniProtKB-KW"/>
</dbReference>
<keyword evidence="7" id="KW-0378">Hydrolase</keyword>
<feature type="domain" description="CCHC-type" evidence="11">
    <location>
        <begin position="258"/>
        <end position="274"/>
    </location>
</feature>
<dbReference type="CDD" id="cd01647">
    <property type="entry name" value="RT_LTR"/>
    <property type="match status" value="1"/>
</dbReference>
<dbReference type="GO" id="GO:0008270">
    <property type="term" value="F:zinc ion binding"/>
    <property type="evidence" value="ECO:0007669"/>
    <property type="project" value="UniProtKB-KW"/>
</dbReference>
<dbReference type="GeneID" id="104610208"/>
<evidence type="ECO:0000256" key="7">
    <source>
        <dbReference type="ARBA" id="ARBA00022801"/>
    </source>
</evidence>
<dbReference type="PANTHER" id="PTHR35046:SF18">
    <property type="entry name" value="RNA-DIRECTED DNA POLYMERASE"/>
    <property type="match status" value="1"/>
</dbReference>
<evidence type="ECO:0000256" key="9">
    <source>
        <dbReference type="PROSITE-ProRule" id="PRU00047"/>
    </source>
</evidence>
<dbReference type="Pfam" id="PF17917">
    <property type="entry name" value="RT_RNaseH"/>
    <property type="match status" value="1"/>
</dbReference>
<dbReference type="Gene3D" id="2.40.70.10">
    <property type="entry name" value="Acid Proteases"/>
    <property type="match status" value="1"/>
</dbReference>
<dbReference type="EC" id="2.7.7.49" evidence="1"/>
<dbReference type="SUPFAM" id="SSF56672">
    <property type="entry name" value="DNA/RNA polymerases"/>
    <property type="match status" value="1"/>
</dbReference>
<keyword evidence="4" id="KW-0548">Nucleotidyltransferase</keyword>
<dbReference type="InterPro" id="IPR043128">
    <property type="entry name" value="Rev_trsase/Diguanyl_cyclase"/>
</dbReference>
<dbReference type="Gene3D" id="3.10.10.10">
    <property type="entry name" value="HIV Type 1 Reverse Transcriptase, subunit A, domain 1"/>
    <property type="match status" value="1"/>
</dbReference>
<dbReference type="GO" id="GO:0003964">
    <property type="term" value="F:RNA-directed DNA polymerase activity"/>
    <property type="evidence" value="ECO:0007669"/>
    <property type="project" value="UniProtKB-KW"/>
</dbReference>
<evidence type="ECO:0000259" key="12">
    <source>
        <dbReference type="PROSITE" id="PS50878"/>
    </source>
</evidence>
<keyword evidence="13" id="KW-1185">Reference proteome</keyword>
<dbReference type="Pfam" id="PF00078">
    <property type="entry name" value="RVT_1"/>
    <property type="match status" value="1"/>
</dbReference>
<dbReference type="InterPro" id="IPR021109">
    <property type="entry name" value="Peptidase_aspartic_dom_sf"/>
</dbReference>
<evidence type="ECO:0000256" key="3">
    <source>
        <dbReference type="ARBA" id="ARBA00022679"/>
    </source>
</evidence>
<protein>
    <recommendedName>
        <fullName evidence="1">RNA-directed DNA polymerase</fullName>
        <ecNumber evidence="1">2.7.7.49</ecNumber>
    </recommendedName>
</protein>
<feature type="domain" description="Reverse transcriptase" evidence="12">
    <location>
        <begin position="571"/>
        <end position="750"/>
    </location>
</feature>
<dbReference type="CDD" id="cd09274">
    <property type="entry name" value="RNase_HI_RT_Ty3"/>
    <property type="match status" value="1"/>
</dbReference>
<dbReference type="Gene3D" id="4.10.60.10">
    <property type="entry name" value="Zinc finger, CCHC-type"/>
    <property type="match status" value="1"/>
</dbReference>
<feature type="compositionally biased region" description="Low complexity" evidence="10">
    <location>
        <begin position="240"/>
        <end position="250"/>
    </location>
</feature>
<keyword evidence="9" id="KW-0862">Zinc</keyword>
<evidence type="ECO:0000313" key="13">
    <source>
        <dbReference type="Proteomes" id="UP000189703"/>
    </source>
</evidence>
<dbReference type="Pfam" id="PF00098">
    <property type="entry name" value="zf-CCHC"/>
    <property type="match status" value="1"/>
</dbReference>
<feature type="compositionally biased region" description="Polar residues" evidence="10">
    <location>
        <begin position="221"/>
        <end position="239"/>
    </location>
</feature>
<evidence type="ECO:0000256" key="5">
    <source>
        <dbReference type="ARBA" id="ARBA00022722"/>
    </source>
</evidence>
<dbReference type="SUPFAM" id="SSF57756">
    <property type="entry name" value="Retrovirus zinc finger-like domains"/>
    <property type="match status" value="1"/>
</dbReference>
<dbReference type="CDD" id="cd00303">
    <property type="entry name" value="retropepsin_like"/>
    <property type="match status" value="1"/>
</dbReference>
<dbReference type="InterPro" id="IPR001878">
    <property type="entry name" value="Znf_CCHC"/>
</dbReference>
<dbReference type="AlphaFoldDB" id="A0A1U8BE96"/>
<evidence type="ECO:0000256" key="6">
    <source>
        <dbReference type="ARBA" id="ARBA00022759"/>
    </source>
</evidence>
<dbReference type="STRING" id="4432.A0A1U8BE96"/>
<keyword evidence="9" id="KW-0863">Zinc-finger</keyword>
<dbReference type="GO" id="GO:0004519">
    <property type="term" value="F:endonuclease activity"/>
    <property type="evidence" value="ECO:0007669"/>
    <property type="project" value="UniProtKB-KW"/>
</dbReference>
<dbReference type="PANTHER" id="PTHR35046">
    <property type="entry name" value="ZINC KNUCKLE (CCHC-TYPE) FAMILY PROTEIN"/>
    <property type="match status" value="1"/>
</dbReference>
<dbReference type="InterPro" id="IPR000477">
    <property type="entry name" value="RT_dom"/>
</dbReference>